<organism evidence="2 3">
    <name type="scientific">Clytia hemisphaerica</name>
    <dbReference type="NCBI Taxonomy" id="252671"/>
    <lineage>
        <taxon>Eukaryota</taxon>
        <taxon>Metazoa</taxon>
        <taxon>Cnidaria</taxon>
        <taxon>Hydrozoa</taxon>
        <taxon>Hydroidolina</taxon>
        <taxon>Leptothecata</taxon>
        <taxon>Obeliida</taxon>
        <taxon>Clytiidae</taxon>
        <taxon>Clytia</taxon>
    </lineage>
</organism>
<evidence type="ECO:0008006" key="4">
    <source>
        <dbReference type="Google" id="ProtNLM"/>
    </source>
</evidence>
<keyword evidence="1" id="KW-0732">Signal</keyword>
<dbReference type="GeneID" id="136811165"/>
<proteinExistence type="predicted"/>
<dbReference type="AlphaFoldDB" id="A0A7M5XFB4"/>
<dbReference type="RefSeq" id="XP_066923884.1">
    <property type="nucleotide sequence ID" value="XM_067067783.1"/>
</dbReference>
<protein>
    <recommendedName>
        <fullName evidence="4">Secreted protein</fullName>
    </recommendedName>
</protein>
<evidence type="ECO:0000313" key="2">
    <source>
        <dbReference type="EnsemblMetazoa" id="CLYHEMP021125.1"/>
    </source>
</evidence>
<sequence length="101" mass="11194">MKVYLALALLFIAPCLIRCSGDKTTLTELHPPHSNCASDLCEGKSAGEYFEHPTLYYVLVQCAGNCVVDKCYQCESEDFGKYKPIKNDGEVSCVKAPEHDE</sequence>
<feature type="signal peptide" evidence="1">
    <location>
        <begin position="1"/>
        <end position="21"/>
    </location>
</feature>
<accession>A0A7M5XFB4</accession>
<evidence type="ECO:0000256" key="1">
    <source>
        <dbReference type="SAM" id="SignalP"/>
    </source>
</evidence>
<evidence type="ECO:0000313" key="3">
    <source>
        <dbReference type="Proteomes" id="UP000594262"/>
    </source>
</evidence>
<reference evidence="2" key="1">
    <citation type="submission" date="2021-01" db="UniProtKB">
        <authorList>
            <consortium name="EnsemblMetazoa"/>
        </authorList>
    </citation>
    <scope>IDENTIFICATION</scope>
</reference>
<name>A0A7M5XFB4_9CNID</name>
<feature type="chain" id="PRO_5029486043" description="Secreted protein" evidence="1">
    <location>
        <begin position="22"/>
        <end position="101"/>
    </location>
</feature>
<keyword evidence="3" id="KW-1185">Reference proteome</keyword>
<dbReference type="EnsemblMetazoa" id="CLYHEMT021125.1">
    <property type="protein sequence ID" value="CLYHEMP021125.1"/>
    <property type="gene ID" value="CLYHEMG021125"/>
</dbReference>
<dbReference type="Proteomes" id="UP000594262">
    <property type="component" value="Unplaced"/>
</dbReference>